<feature type="compositionally biased region" description="Polar residues" evidence="11">
    <location>
        <begin position="840"/>
        <end position="850"/>
    </location>
</feature>
<comment type="subcellular location">
    <subcellularLocation>
        <location evidence="1">Endoplasmic reticulum membrane</location>
        <topology evidence="1">Peripheral membrane protein</topology>
        <orientation evidence="1">Cytoplasmic side</orientation>
    </subcellularLocation>
</comment>
<evidence type="ECO:0000256" key="6">
    <source>
        <dbReference type="ARBA" id="ARBA00022927"/>
    </source>
</evidence>
<dbReference type="PANTHER" id="PTHR13402:SF6">
    <property type="entry name" value="SECRETORY 16, ISOFORM I"/>
    <property type="match status" value="1"/>
</dbReference>
<evidence type="ECO:0000313" key="15">
    <source>
        <dbReference type="Proteomes" id="UP000037136"/>
    </source>
</evidence>
<feature type="region of interest" description="Disordered" evidence="11">
    <location>
        <begin position="1"/>
        <end position="225"/>
    </location>
</feature>
<organism evidence="14 15">
    <name type="scientific">Ophiocordyceps unilateralis</name>
    <name type="common">Zombie-ant fungus</name>
    <name type="synonym">Torrubia unilateralis</name>
    <dbReference type="NCBI Taxonomy" id="268505"/>
    <lineage>
        <taxon>Eukaryota</taxon>
        <taxon>Fungi</taxon>
        <taxon>Dikarya</taxon>
        <taxon>Ascomycota</taxon>
        <taxon>Pezizomycotina</taxon>
        <taxon>Sordariomycetes</taxon>
        <taxon>Hypocreomycetidae</taxon>
        <taxon>Hypocreales</taxon>
        <taxon>Ophiocordycipitaceae</taxon>
        <taxon>Ophiocordyceps</taxon>
    </lineage>
</organism>
<feature type="region of interest" description="Disordered" evidence="11">
    <location>
        <begin position="1402"/>
        <end position="1465"/>
    </location>
</feature>
<dbReference type="FunFam" id="1.25.40.1030:FF:000008">
    <property type="entry name" value="Protein transport protein sec16"/>
    <property type="match status" value="1"/>
</dbReference>
<evidence type="ECO:0000313" key="14">
    <source>
        <dbReference type="EMBL" id="PFH63076.1"/>
    </source>
</evidence>
<sequence>MANGPPNSSWHPALMPNSSPPQLAAERDAPDTTELEARHVSGQESVKERLVEAWFSEGAADDGVDSWLIGDDTGDPTDNPPDRRDEPQPLQEDYLEHRPVDVASEPVDELPEHTEGPPPSARPRTMNSQHSSSMSFARTVSHEVSFHDDDDHEWNRSDAHPSPAVAHSPDDEGEDNASFPSTQAQHVLEETERSKPDAQNHSAVKAFNSLSPESPHAGADNWPEPLGISQAIASEEQNMEARYEEGIPLMSRNNAAREPVDAFADENDEVDFFTQIHPEAENKDPELPAMERKSTTQAMGGVLGASDDSVSEADNVEVKSSGHQHPVPDHRDEPIVAQAPVEDLATKWQAAFAGDDEEDFLVEDQAAGNDAVDAFAFLGSDDEGLLDDDGLLPDDEAVVEQSSTPAASDMRQPSTASLYTPVNIPSRQSSSSYVPTTNAPLSPSTQQPTSTPFTLPQLPAQPPRPEAWRAQSFADKSKGGYSSPYDLPTDLLSNTVKPRKRTSLQQLPREQPPPPPRSTSIPNQAFSPSSLRNQSSFFEELPVTVRSRPNSRQSNPPNPWAPAGHATGPPVSAAPPPPAASGLVAPESAGPYATVPQHSAIVSLPPPSANASRYSPAPMGHGGHQGAGTQPSTARYSPAPSAPRSGSSYGAVPPQTAPPQAVLPHLPRTSSPLAHFESSSDRIQRSASLPNGDASHADRRSNSFEARLTRVSSLPPTREVDEEEEDKTALANRSVSSAQPTRPGHVEPKPYSAPSLATLGQPQPSRSYVPAAVPPPPMATFSNYVPQPAPTAQPGFVPPPRPSTHSPPEFRPVDSQARPSTAHALSPPAPMPHQLAYAPSTRNRGQSLTVGTLPPTDGTEHDRLERWRGAPLLTWGVGGSVVTSFPKSISRYTMNQPTPTVWRTCGEIKVQNIKDILPLADRLSKFPGPLKGKSKKKETLTWLAAGIEAQERDLGALEFSSHLSLEAKRGVERLLLWKLLRVFIEFDGTLEGSAAVEKAVKDVLSPNISSEGTGPPVISSIRDGQSGPVTSMMADGAADAAATEQIRSHLLDGNREVAVWSAVDKRLWGHAMLISHTVSPDLYKRVAQEFVRKEVNYPGHNNESIAALYKVLSGNFDDCVDELVPIHARVGLQLVSTESASEPAKDAMDGLDKWRETLTLILNNRSADDARALNALGKLLSSYGRAEAAQICFIFSRSVSVFGGLDDPVADFVLLGSDHRQQSDQFAKETEALQLSEVYEYGLSLAGGPAAAAGAPHLAAYKLQHAVTLAEYGYRDKALQYCDAIDAAMMSQTRRSAYHHAILETAVHDFMTRLRQAPRDASSSWISKPSMNKVSDSMWNRFNKFVAGDDGGNGGNGGNGEGDTGPFARVASTPNLSRSPSISNFEVYGGGGSPGFVSNPAMGAAPATSSRYAPAAAQPGGMGNPHPPAPPSSGRTSSEYPRNPYEPAFVGPVSPQAPASSSYAPARHPVSGLGFGPVLQDVTRVVPSGNENPTSMMSTPVDHHPQMLQESPSIYSPSENRGSDAQAPEESYRPHGYGYEPRQVTSPQQTSGESGGAGGGGDYETPSYQPHGYEPPSYGPTAEDGHRAQPKKSFTDDEADSPVSGPDSKSKADKDRENAEMFRKAAEEDAKRAASQKSTKKGWGFGGWFGGSKKNEASIGDAAAGAGKPVRAKLGEASSFVYDPELKRWVNKKPGAENVEVKKATPPPPRATPKPAANGMQPPPPPTAGNSPGAPPRLSQPSVEHLGLAPPSVLSRSASNSETVAGGPPSRPPSRPATSMSNASSIDDLLGAAAPRKGTQKKARKSGRYVDVMAK</sequence>
<name>A0A2A9PS58_OPHUN</name>
<keyword evidence="5 10" id="KW-0931">ER-Golgi transport</keyword>
<evidence type="ECO:0000256" key="11">
    <source>
        <dbReference type="SAM" id="MobiDB-lite"/>
    </source>
</evidence>
<evidence type="ECO:0000256" key="8">
    <source>
        <dbReference type="ARBA" id="ARBA00023136"/>
    </source>
</evidence>
<evidence type="ECO:0000259" key="13">
    <source>
        <dbReference type="Pfam" id="PF12932"/>
    </source>
</evidence>
<protein>
    <recommendedName>
        <fullName evidence="10">Protein transport protein sec16</fullName>
    </recommendedName>
</protein>
<keyword evidence="3 10" id="KW-0813">Transport</keyword>
<evidence type="ECO:0000256" key="2">
    <source>
        <dbReference type="ARBA" id="ARBA00005927"/>
    </source>
</evidence>
<feature type="compositionally biased region" description="Basic and acidic residues" evidence="11">
    <location>
        <begin position="140"/>
        <end position="159"/>
    </location>
</feature>
<comment type="function">
    <text evidence="9 10">Involved in the initiation of assembly of the COPII coat required for the formation of transport vesicles from the endoplasmic reticulum (ER) and the selection of cargo molecules. Also involved in autophagy.</text>
</comment>
<dbReference type="OrthoDB" id="8918678at2759"/>
<feature type="compositionally biased region" description="Polar residues" evidence="11">
    <location>
        <begin position="518"/>
        <end position="537"/>
    </location>
</feature>
<feature type="compositionally biased region" description="Polar residues" evidence="11">
    <location>
        <begin position="1"/>
        <end position="21"/>
    </location>
</feature>
<evidence type="ECO:0000256" key="3">
    <source>
        <dbReference type="ARBA" id="ARBA00022448"/>
    </source>
</evidence>
<keyword evidence="15" id="KW-1185">Reference proteome</keyword>
<feature type="compositionally biased region" description="Low complexity" evidence="11">
    <location>
        <begin position="631"/>
        <end position="664"/>
    </location>
</feature>
<feature type="region of interest" description="Disordered" evidence="11">
    <location>
        <begin position="1485"/>
        <end position="1815"/>
    </location>
</feature>
<feature type="compositionally biased region" description="Basic residues" evidence="11">
    <location>
        <begin position="1798"/>
        <end position="1807"/>
    </location>
</feature>
<evidence type="ECO:0000256" key="7">
    <source>
        <dbReference type="ARBA" id="ARBA00023006"/>
    </source>
</evidence>
<feature type="region of interest" description="Disordered" evidence="11">
    <location>
        <begin position="278"/>
        <end position="332"/>
    </location>
</feature>
<dbReference type="InterPro" id="IPR024298">
    <property type="entry name" value="Sec16_Sec23-bd"/>
</dbReference>
<feature type="compositionally biased region" description="Basic and acidic residues" evidence="11">
    <location>
        <begin position="278"/>
        <end position="294"/>
    </location>
</feature>
<reference evidence="14 15" key="1">
    <citation type="journal article" date="2015" name="BMC Genomics">
        <title>Gene expression during zombie ant biting behavior reflects the complexity underlying fungal parasitic behavioral manipulation.</title>
        <authorList>
            <person name="de Bekker C."/>
            <person name="Ohm R.A."/>
            <person name="Loreto R.G."/>
            <person name="Sebastian A."/>
            <person name="Albert I."/>
            <person name="Merrow M."/>
            <person name="Brachmann A."/>
            <person name="Hughes D.P."/>
        </authorList>
    </citation>
    <scope>NUCLEOTIDE SEQUENCE [LARGE SCALE GENOMIC DNA]</scope>
    <source>
        <strain evidence="14 15">SC16a</strain>
    </source>
</reference>
<feature type="compositionally biased region" description="Low complexity" evidence="11">
    <location>
        <begin position="1452"/>
        <end position="1465"/>
    </location>
</feature>
<keyword evidence="4 10" id="KW-0256">Endoplasmic reticulum</keyword>
<evidence type="ECO:0000256" key="5">
    <source>
        <dbReference type="ARBA" id="ARBA00022892"/>
    </source>
</evidence>
<dbReference type="Pfam" id="PF12931">
    <property type="entry name" value="TPR_Sec16"/>
    <property type="match status" value="1"/>
</dbReference>
<feature type="domain" description="Sec16 Sec23-binding" evidence="12">
    <location>
        <begin position="1046"/>
        <end position="1349"/>
    </location>
</feature>
<dbReference type="EMBL" id="LAZP02000009">
    <property type="protein sequence ID" value="PFH63076.1"/>
    <property type="molecule type" value="Genomic_DNA"/>
</dbReference>
<comment type="similarity">
    <text evidence="2 10">Belongs to the SEC16 family.</text>
</comment>
<feature type="compositionally biased region" description="Polar residues" evidence="11">
    <location>
        <begin position="1489"/>
        <end position="1498"/>
    </location>
</feature>
<feature type="compositionally biased region" description="Acidic residues" evidence="11">
    <location>
        <begin position="382"/>
        <end position="398"/>
    </location>
</feature>
<dbReference type="GO" id="GO:0015031">
    <property type="term" value="P:protein transport"/>
    <property type="evidence" value="ECO:0007669"/>
    <property type="project" value="UniProtKB-KW"/>
</dbReference>
<dbReference type="STRING" id="268505.A0A2A9PS58"/>
<comment type="caution">
    <text evidence="14">The sequence shown here is derived from an EMBL/GenBank/DDBJ whole genome shotgun (WGS) entry which is preliminary data.</text>
</comment>
<feature type="region of interest" description="Disordered" evidence="11">
    <location>
        <begin position="1349"/>
        <end position="1380"/>
    </location>
</feature>
<feature type="compositionally biased region" description="Pro residues" evidence="11">
    <location>
        <begin position="787"/>
        <end position="802"/>
    </location>
</feature>
<dbReference type="InterPro" id="IPR024340">
    <property type="entry name" value="Sec16_CCD"/>
</dbReference>
<reference evidence="14 15" key="2">
    <citation type="journal article" date="2017" name="Sci. Rep.">
        <title>Ant-infecting Ophiocordyceps genomes reveal a high diversity of potential behavioral manipulation genes and a possible major role for enterotoxins.</title>
        <authorList>
            <person name="de Bekker C."/>
            <person name="Ohm R.A."/>
            <person name="Evans H.C."/>
            <person name="Brachmann A."/>
            <person name="Hughes D.P."/>
        </authorList>
    </citation>
    <scope>NUCLEOTIDE SEQUENCE [LARGE SCALE GENOMIC DNA]</scope>
    <source>
        <strain evidence="14 15">SC16a</strain>
    </source>
</reference>
<keyword evidence="8 10" id="KW-0472">Membrane</keyword>
<evidence type="ECO:0000259" key="12">
    <source>
        <dbReference type="Pfam" id="PF12931"/>
    </source>
</evidence>
<feature type="compositionally biased region" description="Polar residues" evidence="11">
    <location>
        <begin position="1754"/>
        <end position="1763"/>
    </location>
</feature>
<feature type="compositionally biased region" description="Polar residues" evidence="11">
    <location>
        <begin position="125"/>
        <end position="138"/>
    </location>
</feature>
<proteinExistence type="inferred from homology"/>
<dbReference type="Pfam" id="PF12932">
    <property type="entry name" value="Sec16"/>
    <property type="match status" value="1"/>
</dbReference>
<evidence type="ECO:0000256" key="10">
    <source>
        <dbReference type="RuleBase" id="RU364101"/>
    </source>
</evidence>
<feature type="compositionally biased region" description="Polar residues" evidence="11">
    <location>
        <begin position="1508"/>
        <end position="1520"/>
    </location>
</feature>
<feature type="compositionally biased region" description="Low complexity" evidence="11">
    <location>
        <begin position="546"/>
        <end position="555"/>
    </location>
</feature>
<dbReference type="Proteomes" id="UP000037136">
    <property type="component" value="Unassembled WGS sequence"/>
</dbReference>
<feature type="compositionally biased region" description="Low complexity" evidence="11">
    <location>
        <begin position="440"/>
        <end position="458"/>
    </location>
</feature>
<feature type="compositionally biased region" description="Polar residues" evidence="11">
    <location>
        <begin position="199"/>
        <end position="212"/>
    </location>
</feature>
<feature type="compositionally biased region" description="Basic and acidic residues" evidence="11">
    <location>
        <begin position="187"/>
        <end position="198"/>
    </location>
</feature>
<dbReference type="GO" id="GO:0007030">
    <property type="term" value="P:Golgi organization"/>
    <property type="evidence" value="ECO:0007669"/>
    <property type="project" value="TreeGrafter"/>
</dbReference>
<evidence type="ECO:0000256" key="9">
    <source>
        <dbReference type="ARBA" id="ARBA00024687"/>
    </source>
</evidence>
<feature type="compositionally biased region" description="Basic and acidic residues" evidence="11">
    <location>
        <begin position="25"/>
        <end position="51"/>
    </location>
</feature>
<gene>
    <name evidence="14" type="ORF">XA68_18213</name>
</gene>
<accession>A0A2A9PS58</accession>
<feature type="compositionally biased region" description="Polar residues" evidence="11">
    <location>
        <begin position="731"/>
        <end position="740"/>
    </location>
</feature>
<dbReference type="PANTHER" id="PTHR13402">
    <property type="entry name" value="RGPR-RELATED"/>
    <property type="match status" value="1"/>
</dbReference>
<dbReference type="Gene3D" id="1.25.40.1030">
    <property type="match status" value="1"/>
</dbReference>
<dbReference type="GO" id="GO:0016192">
    <property type="term" value="P:vesicle-mediated transport"/>
    <property type="evidence" value="ECO:0007669"/>
    <property type="project" value="UniProtKB-KW"/>
</dbReference>
<feature type="domain" description="Sec16 central conserved" evidence="13">
    <location>
        <begin position="870"/>
        <end position="988"/>
    </location>
</feature>
<dbReference type="GO" id="GO:0012507">
    <property type="term" value="C:ER to Golgi transport vesicle membrane"/>
    <property type="evidence" value="ECO:0007669"/>
    <property type="project" value="TreeGrafter"/>
</dbReference>
<evidence type="ECO:0000256" key="4">
    <source>
        <dbReference type="ARBA" id="ARBA00022824"/>
    </source>
</evidence>
<dbReference type="GO" id="GO:0005789">
    <property type="term" value="C:endoplasmic reticulum membrane"/>
    <property type="evidence" value="ECO:0007669"/>
    <property type="project" value="UniProtKB-SubCell"/>
</dbReference>
<feature type="compositionally biased region" description="Gly residues" evidence="11">
    <location>
        <begin position="1349"/>
        <end position="1363"/>
    </location>
</feature>
<feature type="compositionally biased region" description="Basic and acidic residues" evidence="11">
    <location>
        <begin position="1608"/>
        <end position="1632"/>
    </location>
</feature>
<feature type="compositionally biased region" description="Gly residues" evidence="11">
    <location>
        <begin position="1553"/>
        <end position="1562"/>
    </location>
</feature>
<dbReference type="GO" id="GO:0006914">
    <property type="term" value="P:autophagy"/>
    <property type="evidence" value="ECO:0007669"/>
    <property type="project" value="UniProtKB-KW"/>
</dbReference>
<keyword evidence="6 10" id="KW-0653">Protein transport</keyword>
<dbReference type="GO" id="GO:0070973">
    <property type="term" value="P:protein localization to endoplasmic reticulum exit site"/>
    <property type="evidence" value="ECO:0007669"/>
    <property type="project" value="TreeGrafter"/>
</dbReference>
<feature type="compositionally biased region" description="Polar residues" evidence="11">
    <location>
        <begin position="400"/>
        <end position="439"/>
    </location>
</feature>
<dbReference type="CDD" id="cd09233">
    <property type="entry name" value="ACE1-Sec16-like"/>
    <property type="match status" value="1"/>
</dbReference>
<evidence type="ECO:0000256" key="1">
    <source>
        <dbReference type="ARBA" id="ARBA00004397"/>
    </source>
</evidence>
<keyword evidence="7 10" id="KW-0072">Autophagy</keyword>
<feature type="region of interest" description="Disordered" evidence="11">
    <location>
        <begin position="382"/>
        <end position="862"/>
    </location>
</feature>
<dbReference type="GO" id="GO:0070971">
    <property type="term" value="C:endoplasmic reticulum exit site"/>
    <property type="evidence" value="ECO:0007669"/>
    <property type="project" value="TreeGrafter"/>
</dbReference>